<comment type="caution">
    <text evidence="10">The sequence shown here is derived from an EMBL/GenBank/DDBJ whole genome shotgun (WGS) entry which is preliminary data.</text>
</comment>
<dbReference type="GO" id="GO:0055129">
    <property type="term" value="P:L-proline biosynthetic process"/>
    <property type="evidence" value="ECO:0007669"/>
    <property type="project" value="UniProtKB-UniRule"/>
</dbReference>
<dbReference type="SUPFAM" id="SSF51735">
    <property type="entry name" value="NAD(P)-binding Rossmann-fold domains"/>
    <property type="match status" value="1"/>
</dbReference>
<dbReference type="Pfam" id="PF14748">
    <property type="entry name" value="P5CR_dimer"/>
    <property type="match status" value="1"/>
</dbReference>
<feature type="domain" description="Pyrroline-5-carboxylate reductase catalytic N-terminal" evidence="8">
    <location>
        <begin position="11"/>
        <end position="99"/>
    </location>
</feature>
<dbReference type="EC" id="1.5.1.2" evidence="4 5"/>
<evidence type="ECO:0000313" key="10">
    <source>
        <dbReference type="EMBL" id="MVZ98755.1"/>
    </source>
</evidence>
<keyword evidence="7" id="KW-0472">Membrane</keyword>
<dbReference type="GO" id="GO:0005737">
    <property type="term" value="C:cytoplasm"/>
    <property type="evidence" value="ECO:0007669"/>
    <property type="project" value="UniProtKB-SubCell"/>
</dbReference>
<evidence type="ECO:0000256" key="4">
    <source>
        <dbReference type="HAMAP-Rule" id="MF_01925"/>
    </source>
</evidence>
<gene>
    <name evidence="4" type="primary">proC</name>
    <name evidence="10" type="ORF">EUU23_13765</name>
</gene>
<proteinExistence type="inferred from homology"/>
<dbReference type="Gene3D" id="3.40.50.720">
    <property type="entry name" value="NAD(P)-binding Rossmann-like Domain"/>
    <property type="match status" value="1"/>
</dbReference>
<dbReference type="InterPro" id="IPR028939">
    <property type="entry name" value="P5C_Rdtase_cat_N"/>
</dbReference>
<evidence type="ECO:0000313" key="11">
    <source>
        <dbReference type="Proteomes" id="UP000471147"/>
    </source>
</evidence>
<dbReference type="PANTHER" id="PTHR11645:SF0">
    <property type="entry name" value="PYRROLINE-5-CARBOXYLATE REDUCTASE 3"/>
    <property type="match status" value="1"/>
</dbReference>
<evidence type="ECO:0000256" key="6">
    <source>
        <dbReference type="RuleBase" id="RU003903"/>
    </source>
</evidence>
<organism evidence="10 11">
    <name type="scientific">Sphingorhabdus profundilacus</name>
    <dbReference type="NCBI Taxonomy" id="2509718"/>
    <lineage>
        <taxon>Bacteria</taxon>
        <taxon>Pseudomonadati</taxon>
        <taxon>Pseudomonadota</taxon>
        <taxon>Alphaproteobacteria</taxon>
        <taxon>Sphingomonadales</taxon>
        <taxon>Sphingomonadaceae</taxon>
        <taxon>Sphingorhabdus</taxon>
    </lineage>
</organism>
<reference evidence="10 11" key="1">
    <citation type="submission" date="2019-01" db="EMBL/GenBank/DDBJ databases">
        <title>Sphingorhabdus lacus sp.nov., isolated from an oligotrophic freshwater lake.</title>
        <authorList>
            <person name="Park M."/>
        </authorList>
    </citation>
    <scope>NUCLEOTIDE SEQUENCE [LARGE SCALE GENOMIC DNA]</scope>
    <source>
        <strain evidence="10 11">IMCC26285</strain>
    </source>
</reference>
<evidence type="ECO:0000259" key="9">
    <source>
        <dbReference type="Pfam" id="PF14748"/>
    </source>
</evidence>
<comment type="subcellular location">
    <subcellularLocation>
        <location evidence="4">Cytoplasm</location>
    </subcellularLocation>
</comment>
<dbReference type="PANTHER" id="PTHR11645">
    <property type="entry name" value="PYRROLINE-5-CARBOXYLATE REDUCTASE"/>
    <property type="match status" value="1"/>
</dbReference>
<dbReference type="AlphaFoldDB" id="A0A6I4M9H5"/>
<dbReference type="GO" id="GO:0004735">
    <property type="term" value="F:pyrroline-5-carboxylate reductase activity"/>
    <property type="evidence" value="ECO:0007669"/>
    <property type="project" value="UniProtKB-UniRule"/>
</dbReference>
<accession>A0A6I4M9H5</accession>
<dbReference type="Gene3D" id="1.10.3730.10">
    <property type="entry name" value="ProC C-terminal domain-like"/>
    <property type="match status" value="1"/>
</dbReference>
<evidence type="ECO:0000256" key="5">
    <source>
        <dbReference type="NCBIfam" id="TIGR00112"/>
    </source>
</evidence>
<evidence type="ECO:0000256" key="1">
    <source>
        <dbReference type="ARBA" id="ARBA00005525"/>
    </source>
</evidence>
<keyword evidence="2 4" id="KW-0521">NADP</keyword>
<comment type="catalytic activity">
    <reaction evidence="4">
        <text>L-proline + NAD(+) = (S)-1-pyrroline-5-carboxylate + NADH + 2 H(+)</text>
        <dbReference type="Rhea" id="RHEA:14105"/>
        <dbReference type="ChEBI" id="CHEBI:15378"/>
        <dbReference type="ChEBI" id="CHEBI:17388"/>
        <dbReference type="ChEBI" id="CHEBI:57540"/>
        <dbReference type="ChEBI" id="CHEBI:57945"/>
        <dbReference type="ChEBI" id="CHEBI:60039"/>
        <dbReference type="EC" id="1.5.1.2"/>
    </reaction>
</comment>
<keyword evidence="7" id="KW-0812">Transmembrane</keyword>
<dbReference type="InterPro" id="IPR008927">
    <property type="entry name" value="6-PGluconate_DH-like_C_sf"/>
</dbReference>
<dbReference type="NCBIfam" id="TIGR00112">
    <property type="entry name" value="proC"/>
    <property type="match status" value="1"/>
</dbReference>
<evidence type="ECO:0000256" key="7">
    <source>
        <dbReference type="SAM" id="Phobius"/>
    </source>
</evidence>
<evidence type="ECO:0000256" key="2">
    <source>
        <dbReference type="ARBA" id="ARBA00022857"/>
    </source>
</evidence>
<comment type="pathway">
    <text evidence="4 6">Amino-acid biosynthesis; L-proline biosynthesis; L-proline from L-glutamate 5-semialdehyde: step 1/1.</text>
</comment>
<dbReference type="PROSITE" id="PS00521">
    <property type="entry name" value="P5CR"/>
    <property type="match status" value="1"/>
</dbReference>
<comment type="similarity">
    <text evidence="1 4 6">Belongs to the pyrroline-5-carboxylate reductase family.</text>
</comment>
<evidence type="ECO:0000256" key="3">
    <source>
        <dbReference type="ARBA" id="ARBA00023002"/>
    </source>
</evidence>
<comment type="catalytic activity">
    <reaction evidence="4 6">
        <text>L-proline + NADP(+) = (S)-1-pyrroline-5-carboxylate + NADPH + 2 H(+)</text>
        <dbReference type="Rhea" id="RHEA:14109"/>
        <dbReference type="ChEBI" id="CHEBI:15378"/>
        <dbReference type="ChEBI" id="CHEBI:17388"/>
        <dbReference type="ChEBI" id="CHEBI:57783"/>
        <dbReference type="ChEBI" id="CHEBI:58349"/>
        <dbReference type="ChEBI" id="CHEBI:60039"/>
        <dbReference type="EC" id="1.5.1.2"/>
    </reaction>
</comment>
<dbReference type="InterPro" id="IPR053790">
    <property type="entry name" value="P5CR-like_CS"/>
</dbReference>
<evidence type="ECO:0000259" key="8">
    <source>
        <dbReference type="Pfam" id="PF03807"/>
    </source>
</evidence>
<keyword evidence="11" id="KW-1185">Reference proteome</keyword>
<dbReference type="FunFam" id="1.10.3730.10:FF:000001">
    <property type="entry name" value="Pyrroline-5-carboxylate reductase"/>
    <property type="match status" value="1"/>
</dbReference>
<dbReference type="InterPro" id="IPR000304">
    <property type="entry name" value="Pyrroline-COOH_reductase"/>
</dbReference>
<dbReference type="Pfam" id="PF03807">
    <property type="entry name" value="F420_oxidored"/>
    <property type="match status" value="1"/>
</dbReference>
<name>A0A6I4M9H5_9SPHN</name>
<keyword evidence="4 6" id="KW-0028">Amino-acid biosynthesis</keyword>
<feature type="domain" description="Pyrroline-5-carboxylate reductase dimerisation" evidence="9">
    <location>
        <begin position="161"/>
        <end position="266"/>
    </location>
</feature>
<dbReference type="OrthoDB" id="9805754at2"/>
<keyword evidence="3 4" id="KW-0560">Oxidoreductase</keyword>
<dbReference type="EMBL" id="SDWJ01000002">
    <property type="protein sequence ID" value="MVZ98755.1"/>
    <property type="molecule type" value="Genomic_DNA"/>
</dbReference>
<feature type="transmembrane region" description="Helical" evidence="7">
    <location>
        <begin position="91"/>
        <end position="109"/>
    </location>
</feature>
<keyword evidence="7" id="KW-1133">Transmembrane helix</keyword>
<dbReference type="InterPro" id="IPR036291">
    <property type="entry name" value="NAD(P)-bd_dom_sf"/>
</dbReference>
<comment type="function">
    <text evidence="4">Catalyzes the reduction of 1-pyrroline-5-carboxylate (PCA) to L-proline.</text>
</comment>
<keyword evidence="4 6" id="KW-0641">Proline biosynthesis</keyword>
<keyword evidence="4" id="KW-0963">Cytoplasm</keyword>
<dbReference type="Proteomes" id="UP000471147">
    <property type="component" value="Unassembled WGS sequence"/>
</dbReference>
<dbReference type="UniPathway" id="UPA00098">
    <property type="reaction ID" value="UER00361"/>
</dbReference>
<dbReference type="SUPFAM" id="SSF48179">
    <property type="entry name" value="6-phosphogluconate dehydrogenase C-terminal domain-like"/>
    <property type="match status" value="1"/>
</dbReference>
<dbReference type="HAMAP" id="MF_01925">
    <property type="entry name" value="P5C_reductase"/>
    <property type="match status" value="1"/>
</dbReference>
<sequence length="272" mass="27353">MDGVPEISSHILIVGCGNMGGAMLRGWVASGRSPKHFTVIDPVAQDLPSGVRHVASADALDESFDTVLLGIKPQILDSLAPAIRARIAPNALVLSILAGAMTSALAALFPDTHIVRLMPNLSAALGLSPLGLFSAALSSAERDAVDALVAPLGTPVWIDDEAQMDAVTALAGSGPAFVYRFIDALAQGGVAAGLPAETSARLALATVAGAARLAAVSDESPAALAMRVTSPGGTTAAGLAVLDAGDGLRNLVEATLKAARDRGAQLAKGDKT</sequence>
<protein>
    <recommendedName>
        <fullName evidence="4 5">Pyrroline-5-carboxylate reductase</fullName>
        <shortName evidence="4">P5C reductase</shortName>
        <shortName evidence="4">P5CR</shortName>
        <ecNumber evidence="4 5">1.5.1.2</ecNumber>
    </recommendedName>
    <alternativeName>
        <fullName evidence="4">PCA reductase</fullName>
    </alternativeName>
</protein>
<dbReference type="InterPro" id="IPR029036">
    <property type="entry name" value="P5CR_dimer"/>
</dbReference>
<dbReference type="PIRSF" id="PIRSF000193">
    <property type="entry name" value="Pyrrol-5-carb_rd"/>
    <property type="match status" value="1"/>
</dbReference>